<comment type="caution">
    <text evidence="2">The sequence shown here is derived from an EMBL/GenBank/DDBJ whole genome shotgun (WGS) entry which is preliminary data.</text>
</comment>
<dbReference type="RefSeq" id="WP_142928550.1">
    <property type="nucleotide sequence ID" value="NZ_ML660099.1"/>
</dbReference>
<dbReference type="InterPro" id="IPR038740">
    <property type="entry name" value="BioF2-like_GNAT_dom"/>
</dbReference>
<dbReference type="SUPFAM" id="SSF55729">
    <property type="entry name" value="Acyl-CoA N-acyltransferases (Nat)"/>
    <property type="match status" value="1"/>
</dbReference>
<proteinExistence type="predicted"/>
<evidence type="ECO:0000313" key="2">
    <source>
        <dbReference type="EMBL" id="TQV71774.1"/>
    </source>
</evidence>
<dbReference type="AlphaFoldDB" id="A0A545T3H9"/>
<evidence type="ECO:0000313" key="3">
    <source>
        <dbReference type="Proteomes" id="UP000319732"/>
    </source>
</evidence>
<dbReference type="Proteomes" id="UP000319732">
    <property type="component" value="Unassembled WGS sequence"/>
</dbReference>
<dbReference type="GO" id="GO:0016740">
    <property type="term" value="F:transferase activity"/>
    <property type="evidence" value="ECO:0007669"/>
    <property type="project" value="UniProtKB-KW"/>
</dbReference>
<dbReference type="Pfam" id="PF13480">
    <property type="entry name" value="Acetyltransf_6"/>
    <property type="match status" value="1"/>
</dbReference>
<evidence type="ECO:0000259" key="1">
    <source>
        <dbReference type="Pfam" id="PF13480"/>
    </source>
</evidence>
<feature type="domain" description="BioF2-like acetyltransferase" evidence="1">
    <location>
        <begin position="189"/>
        <end position="329"/>
    </location>
</feature>
<organism evidence="2 3">
    <name type="scientific">Exilibacterium tricleocarpae</name>
    <dbReference type="NCBI Taxonomy" id="2591008"/>
    <lineage>
        <taxon>Bacteria</taxon>
        <taxon>Pseudomonadati</taxon>
        <taxon>Pseudomonadota</taxon>
        <taxon>Gammaproteobacteria</taxon>
        <taxon>Cellvibrionales</taxon>
        <taxon>Cellvibrionaceae</taxon>
        <taxon>Exilibacterium</taxon>
    </lineage>
</organism>
<accession>A0A545T3H9</accession>
<reference evidence="2 3" key="1">
    <citation type="submission" date="2019-06" db="EMBL/GenBank/DDBJ databases">
        <title>Whole genome sequence for Cellvibrionaceae sp. R142.</title>
        <authorList>
            <person name="Wang G."/>
        </authorList>
    </citation>
    <scope>NUCLEOTIDE SEQUENCE [LARGE SCALE GENOMIC DNA]</scope>
    <source>
        <strain evidence="2 3">R142</strain>
    </source>
</reference>
<dbReference type="InterPro" id="IPR016181">
    <property type="entry name" value="Acyl_CoA_acyltransferase"/>
</dbReference>
<keyword evidence="3" id="KW-1185">Reference proteome</keyword>
<keyword evidence="2" id="KW-0808">Transferase</keyword>
<sequence length="369" mass="41947">MNIQPLTIAEFRDFRAQWNTLLENSAADPLFLSWEWMYNWWLIFGNQPRDELFILTARDAAGELIGLAPLYVQTRPLFNGMLRSRRLQFLGSSCLGVPGFRTENMQLISRQGQEETVVRALLDFTFQHRHFDECMFSDLDQSSCTYRLLTGNLQNYKCLPRTQSISTTYEIDCDRDFQGFVAALGKNTRLKAFNRRKVLEEQGEIALSAVASDSIEKVFTPFATFYKQRWGQSAHHDKQQAFLTALAAAGRISTGGLLLTVDGKAIACTIDAIYADTVYNIQTGFIDGYHKKISLGTLMLGYAVEQYCSQAAIKNYDLLAGTGKNSNYKERLAAPGKQLESLQLIRANYLKFIYRSKDFLFSIKRKLKG</sequence>
<gene>
    <name evidence="2" type="ORF">FKG94_19190</name>
</gene>
<dbReference type="EMBL" id="VHSG01000020">
    <property type="protein sequence ID" value="TQV71774.1"/>
    <property type="molecule type" value="Genomic_DNA"/>
</dbReference>
<dbReference type="OrthoDB" id="9808976at2"/>
<name>A0A545T3H9_9GAMM</name>
<protein>
    <submittedName>
        <fullName evidence="2">GNAT family N-acetyltransferase</fullName>
    </submittedName>
</protein>